<protein>
    <submittedName>
        <fullName evidence="3">Alpha/beta fold hydrolase</fullName>
    </submittedName>
</protein>
<dbReference type="AlphaFoldDB" id="A0ABD5V8D6"/>
<dbReference type="InterPro" id="IPR050228">
    <property type="entry name" value="Carboxylesterase_BioH"/>
</dbReference>
<reference evidence="3 4" key="1">
    <citation type="journal article" date="2019" name="Int. J. Syst. Evol. Microbiol.">
        <title>The Global Catalogue of Microorganisms (GCM) 10K type strain sequencing project: providing services to taxonomists for standard genome sequencing and annotation.</title>
        <authorList>
            <consortium name="The Broad Institute Genomics Platform"/>
            <consortium name="The Broad Institute Genome Sequencing Center for Infectious Disease"/>
            <person name="Wu L."/>
            <person name="Ma J."/>
        </authorList>
    </citation>
    <scope>NUCLEOTIDE SEQUENCE [LARGE SCALE GENOMIC DNA]</scope>
    <source>
        <strain evidence="3 4">CGMCC 1.3240</strain>
    </source>
</reference>
<dbReference type="PANTHER" id="PTHR43194">
    <property type="entry name" value="HYDROLASE ALPHA/BETA FOLD FAMILY"/>
    <property type="match status" value="1"/>
</dbReference>
<dbReference type="Pfam" id="PF00561">
    <property type="entry name" value="Abhydrolase_1"/>
    <property type="match status" value="1"/>
</dbReference>
<gene>
    <name evidence="3" type="ORF">ACFQGH_09435</name>
</gene>
<comment type="caution">
    <text evidence="3">The sequence shown here is derived from an EMBL/GenBank/DDBJ whole genome shotgun (WGS) entry which is preliminary data.</text>
</comment>
<keyword evidence="3" id="KW-0378">Hydrolase</keyword>
<dbReference type="PRINTS" id="PR00412">
    <property type="entry name" value="EPOXHYDRLASE"/>
</dbReference>
<dbReference type="PRINTS" id="PR00111">
    <property type="entry name" value="ABHYDROLASE"/>
</dbReference>
<feature type="domain" description="AB hydrolase-1" evidence="2">
    <location>
        <begin position="39"/>
        <end position="269"/>
    </location>
</feature>
<dbReference type="Proteomes" id="UP001596312">
    <property type="component" value="Unassembled WGS sequence"/>
</dbReference>
<keyword evidence="4" id="KW-1185">Reference proteome</keyword>
<feature type="region of interest" description="Disordered" evidence="1">
    <location>
        <begin position="1"/>
        <end position="32"/>
    </location>
</feature>
<evidence type="ECO:0000313" key="4">
    <source>
        <dbReference type="Proteomes" id="UP001596312"/>
    </source>
</evidence>
<accession>A0ABD5V8D6</accession>
<sequence>MESYEEWTAAQESETVSVDGHGLEMAYRDEGSGGEGGGPLVFLHGIPTNSYLWREVAPAFEDERRVIVPDMVGYGSSDMHDGFDRSIRAQEIAVEDLLSGLGIDSCTFVGHDLGGGVGLRLAAHRPDLVEELVLSNAVAYDSWPVQFVTDMGLPSFPRENEPEEVRETLGETFRQGVYGEADDAFVEGMVEPWASEEGAVSLSRAASATNTNHTTEIDPSTIEAGTLLLWGAEDEFQPIEYAERLAEDVDESELVALDEAYHWVVEDRPEAYREHLREFLDG</sequence>
<dbReference type="Gene3D" id="3.40.50.1820">
    <property type="entry name" value="alpha/beta hydrolase"/>
    <property type="match status" value="1"/>
</dbReference>
<dbReference type="SUPFAM" id="SSF53474">
    <property type="entry name" value="alpha/beta-Hydrolases"/>
    <property type="match status" value="1"/>
</dbReference>
<dbReference type="RefSeq" id="WP_340603939.1">
    <property type="nucleotide sequence ID" value="NZ_JBBMXV010000003.1"/>
</dbReference>
<name>A0ABD5V8D6_9EURY</name>
<evidence type="ECO:0000259" key="2">
    <source>
        <dbReference type="Pfam" id="PF00561"/>
    </source>
</evidence>
<dbReference type="EMBL" id="JBHSXQ010000003">
    <property type="protein sequence ID" value="MFC6905415.1"/>
    <property type="molecule type" value="Genomic_DNA"/>
</dbReference>
<organism evidence="3 4">
    <name type="scientific">Halalkalicoccus tibetensis</name>
    <dbReference type="NCBI Taxonomy" id="175632"/>
    <lineage>
        <taxon>Archaea</taxon>
        <taxon>Methanobacteriati</taxon>
        <taxon>Methanobacteriota</taxon>
        <taxon>Stenosarchaea group</taxon>
        <taxon>Halobacteria</taxon>
        <taxon>Halobacteriales</taxon>
        <taxon>Halococcaceae</taxon>
        <taxon>Halalkalicoccus</taxon>
    </lineage>
</organism>
<proteinExistence type="predicted"/>
<dbReference type="GO" id="GO:0016787">
    <property type="term" value="F:hydrolase activity"/>
    <property type="evidence" value="ECO:0007669"/>
    <property type="project" value="UniProtKB-KW"/>
</dbReference>
<evidence type="ECO:0000313" key="3">
    <source>
        <dbReference type="EMBL" id="MFC6905415.1"/>
    </source>
</evidence>
<dbReference type="InterPro" id="IPR000073">
    <property type="entry name" value="AB_hydrolase_1"/>
</dbReference>
<dbReference type="InterPro" id="IPR029058">
    <property type="entry name" value="AB_hydrolase_fold"/>
</dbReference>
<evidence type="ECO:0000256" key="1">
    <source>
        <dbReference type="SAM" id="MobiDB-lite"/>
    </source>
</evidence>
<dbReference type="InterPro" id="IPR000639">
    <property type="entry name" value="Epox_hydrolase-like"/>
</dbReference>
<dbReference type="PANTHER" id="PTHR43194:SF2">
    <property type="entry name" value="PEROXISOMAL MEMBRANE PROTEIN LPX1"/>
    <property type="match status" value="1"/>
</dbReference>